<accession>A0ACC7LG45</accession>
<name>A0ACC7LG45_9FLAO</name>
<organism evidence="1 2">
    <name type="scientific">Meishania litoralis</name>
    <dbReference type="NCBI Taxonomy" id="3434685"/>
    <lineage>
        <taxon>Bacteria</taxon>
        <taxon>Pseudomonadati</taxon>
        <taxon>Bacteroidota</taxon>
        <taxon>Flavobacteriia</taxon>
        <taxon>Flavobacteriales</taxon>
        <taxon>Flavobacteriaceae</taxon>
        <taxon>Meishania</taxon>
    </lineage>
</organism>
<proteinExistence type="predicted"/>
<protein>
    <submittedName>
        <fullName evidence="1">Uncharacterized protein</fullName>
    </submittedName>
</protein>
<comment type="caution">
    <text evidence="1">The sequence shown here is derived from an EMBL/GenBank/DDBJ whole genome shotgun (WGS) entry which is preliminary data.</text>
</comment>
<keyword evidence="2" id="KW-1185">Reference proteome</keyword>
<evidence type="ECO:0000313" key="1">
    <source>
        <dbReference type="EMBL" id="MFH6602668.1"/>
    </source>
</evidence>
<sequence length="149" mass="17747">MNDFRARPKAEFIKETNWQELYVLTKHWKSDLLFYKDDLKFLHHLIDKYFIWITQKDNLEEVQKVGKGILDDTRECESLLAKVEEHLGHLASLSDDTSSKSATEFREEHQELEDAIAQFVKEVRENRKELFTITEHVLESEQLAHLMEK</sequence>
<evidence type="ECO:0000313" key="2">
    <source>
        <dbReference type="Proteomes" id="UP001595191"/>
    </source>
</evidence>
<dbReference type="EMBL" id="JBHFPV010000001">
    <property type="protein sequence ID" value="MFH6602668.1"/>
    <property type="molecule type" value="Genomic_DNA"/>
</dbReference>
<dbReference type="Proteomes" id="UP001595191">
    <property type="component" value="Unassembled WGS sequence"/>
</dbReference>
<gene>
    <name evidence="1" type="ORF">ACEZ3G_04210</name>
</gene>
<reference evidence="1" key="1">
    <citation type="submission" date="2024-09" db="EMBL/GenBank/DDBJ databases">
        <authorList>
            <person name="Liu J."/>
        </authorList>
    </citation>
    <scope>NUCLEOTIDE SEQUENCE</scope>
    <source>
        <strain evidence="1">NBU2967</strain>
    </source>
</reference>